<evidence type="ECO:0000313" key="1">
    <source>
        <dbReference type="EMBL" id="KKN04803.1"/>
    </source>
</evidence>
<gene>
    <name evidence="1" type="ORF">LCGC14_1093720</name>
</gene>
<proteinExistence type="predicted"/>
<accession>A0A0F9QHN4</accession>
<organism evidence="1">
    <name type="scientific">marine sediment metagenome</name>
    <dbReference type="NCBI Taxonomy" id="412755"/>
    <lineage>
        <taxon>unclassified sequences</taxon>
        <taxon>metagenomes</taxon>
        <taxon>ecological metagenomes</taxon>
    </lineage>
</organism>
<dbReference type="EMBL" id="LAZR01004876">
    <property type="protein sequence ID" value="KKN04803.1"/>
    <property type="molecule type" value="Genomic_DNA"/>
</dbReference>
<name>A0A0F9QHN4_9ZZZZ</name>
<comment type="caution">
    <text evidence="1">The sequence shown here is derived from an EMBL/GenBank/DDBJ whole genome shotgun (WGS) entry which is preliminary data.</text>
</comment>
<sequence length="71" mass="8394">MGRRQVCATIDEKLVEKMERIREESGMSVSRQIELRLMGYELVKIHEPTIEELEEHIEVLRSTILRLKGEK</sequence>
<dbReference type="AlphaFoldDB" id="A0A0F9QHN4"/>
<reference evidence="1" key="1">
    <citation type="journal article" date="2015" name="Nature">
        <title>Complex archaea that bridge the gap between prokaryotes and eukaryotes.</title>
        <authorList>
            <person name="Spang A."/>
            <person name="Saw J.H."/>
            <person name="Jorgensen S.L."/>
            <person name="Zaremba-Niedzwiedzka K."/>
            <person name="Martijn J."/>
            <person name="Lind A.E."/>
            <person name="van Eijk R."/>
            <person name="Schleper C."/>
            <person name="Guy L."/>
            <person name="Ettema T.J."/>
        </authorList>
    </citation>
    <scope>NUCLEOTIDE SEQUENCE</scope>
</reference>
<protein>
    <submittedName>
        <fullName evidence="1">Uncharacterized protein</fullName>
    </submittedName>
</protein>